<evidence type="ECO:0000256" key="4">
    <source>
        <dbReference type="ARBA" id="ARBA00022692"/>
    </source>
</evidence>
<evidence type="ECO:0000256" key="6">
    <source>
        <dbReference type="ARBA" id="ARBA00023136"/>
    </source>
</evidence>
<gene>
    <name evidence="8" type="primary">cbiM2</name>
    <name evidence="8" type="ORF">BRM9_1717</name>
    <name evidence="9" type="ORF">DSM1535_2357</name>
    <name evidence="11" type="ORF">ISP06_01295</name>
    <name evidence="10" type="ORF">MB9_0639</name>
</gene>
<accession>A0A089ZEQ5</accession>
<dbReference type="Proteomes" id="UP000062768">
    <property type="component" value="Chromosome I"/>
</dbReference>
<evidence type="ECO:0000313" key="8">
    <source>
        <dbReference type="EMBL" id="AIS32527.1"/>
    </source>
</evidence>
<dbReference type="EMBL" id="CP006933">
    <property type="protein sequence ID" value="AIS32527.1"/>
    <property type="molecule type" value="Genomic_DNA"/>
</dbReference>
<reference evidence="9" key="2">
    <citation type="submission" date="2014-08" db="EMBL/GenBank/DDBJ databases">
        <authorList>
            <person name="Wibberg D."/>
        </authorList>
    </citation>
    <scope>NUCLEOTIDE SEQUENCE</scope>
</reference>
<keyword evidence="13" id="KW-1185">Reference proteome</keyword>
<dbReference type="InterPro" id="IPR002751">
    <property type="entry name" value="CbiM/NikMN"/>
</dbReference>
<evidence type="ECO:0000256" key="3">
    <source>
        <dbReference type="ARBA" id="ARBA00022475"/>
    </source>
</evidence>
<dbReference type="KEGG" id="mfc:BRM9_1717"/>
<dbReference type="EMBL" id="LN734822">
    <property type="protein sequence ID" value="CEL24283.1"/>
    <property type="molecule type" value="Genomic_DNA"/>
</dbReference>
<dbReference type="GO" id="GO:0005886">
    <property type="term" value="C:plasma membrane"/>
    <property type="evidence" value="ECO:0007669"/>
    <property type="project" value="UniProtKB-SubCell"/>
</dbReference>
<keyword evidence="6 7" id="KW-0472">Membrane</keyword>
<evidence type="ECO:0000256" key="5">
    <source>
        <dbReference type="ARBA" id="ARBA00022989"/>
    </source>
</evidence>
<dbReference type="GeneID" id="26738898"/>
<feature type="transmembrane region" description="Helical" evidence="7">
    <location>
        <begin position="6"/>
        <end position="28"/>
    </location>
</feature>
<dbReference type="EMBL" id="JADIIL010000007">
    <property type="protein sequence ID" value="MBF4474093.1"/>
    <property type="molecule type" value="Genomic_DNA"/>
</dbReference>
<keyword evidence="3" id="KW-1003">Cell membrane</keyword>
<dbReference type="KEGG" id="mfi:DSM1535_2357"/>
<dbReference type="Proteomes" id="UP000029661">
    <property type="component" value="Chromosome"/>
</dbReference>
<keyword evidence="4 7" id="KW-0812">Transmembrane</keyword>
<feature type="transmembrane region" description="Helical" evidence="7">
    <location>
        <begin position="138"/>
        <end position="163"/>
    </location>
</feature>
<feature type="transmembrane region" description="Helical" evidence="7">
    <location>
        <begin position="107"/>
        <end position="126"/>
    </location>
</feature>
<dbReference type="PANTHER" id="PTHR34229:SF1">
    <property type="entry name" value="METAL TRANSPORT PROTEIN HI_1621-RELATED"/>
    <property type="match status" value="1"/>
</dbReference>
<protein>
    <submittedName>
        <fullName evidence="8">Cobalamin biosynthesis protein CbiM2</fullName>
    </submittedName>
    <submittedName>
        <fullName evidence="9">Cobalamin biosynthesis protein M-like protein</fullName>
    </submittedName>
    <submittedName>
        <fullName evidence="11">Energy-coupling factor ABC transporter permease</fullName>
    </submittedName>
</protein>
<evidence type="ECO:0000256" key="2">
    <source>
        <dbReference type="ARBA" id="ARBA00022448"/>
    </source>
</evidence>
<dbReference type="Gene3D" id="1.10.1760.20">
    <property type="match status" value="1"/>
</dbReference>
<dbReference type="STRING" id="2162.BRM9_1717"/>
<comment type="subcellular location">
    <subcellularLocation>
        <location evidence="1">Cell membrane</location>
        <topology evidence="1">Multi-pass membrane protein</topology>
    </subcellularLocation>
</comment>
<feature type="transmembrane region" description="Helical" evidence="7">
    <location>
        <begin position="175"/>
        <end position="195"/>
    </location>
</feature>
<feature type="transmembrane region" description="Helical" evidence="7">
    <location>
        <begin position="71"/>
        <end position="100"/>
    </location>
</feature>
<evidence type="ECO:0000313" key="11">
    <source>
        <dbReference type="EMBL" id="MBF4474093.1"/>
    </source>
</evidence>
<evidence type="ECO:0000313" key="13">
    <source>
        <dbReference type="Proteomes" id="UP000062768"/>
    </source>
</evidence>
<name>A0A089ZEQ5_METFO</name>
<dbReference type="Proteomes" id="UP000606900">
    <property type="component" value="Unassembled WGS sequence"/>
</dbReference>
<evidence type="ECO:0000256" key="1">
    <source>
        <dbReference type="ARBA" id="ARBA00004651"/>
    </source>
</evidence>
<evidence type="ECO:0000313" key="10">
    <source>
        <dbReference type="EMBL" id="CEL24283.1"/>
    </source>
</evidence>
<dbReference type="EMBL" id="LN515531">
    <property type="protein sequence ID" value="CEA14757.1"/>
    <property type="molecule type" value="Genomic_DNA"/>
</dbReference>
<dbReference type="PATRIC" id="fig|2162.10.peg.666"/>
<dbReference type="GO" id="GO:0000041">
    <property type="term" value="P:transition metal ion transport"/>
    <property type="evidence" value="ECO:0007669"/>
    <property type="project" value="InterPro"/>
</dbReference>
<dbReference type="Pfam" id="PF01891">
    <property type="entry name" value="CbiM"/>
    <property type="match status" value="1"/>
</dbReference>
<dbReference type="OrthoDB" id="82525at2157"/>
<feature type="transmembrane region" description="Helical" evidence="7">
    <location>
        <begin position="40"/>
        <end position="59"/>
    </location>
</feature>
<reference evidence="11" key="4">
    <citation type="submission" date="2020-10" db="EMBL/GenBank/DDBJ databases">
        <title>Dehalococcoides mccartyi of a TCE/Cr reducing biochatode.</title>
        <authorList>
            <person name="Matturro B."/>
        </authorList>
    </citation>
    <scope>NUCLEOTIDE SEQUENCE</scope>
    <source>
        <strain evidence="11">Bin2</strain>
    </source>
</reference>
<reference evidence="10" key="3">
    <citation type="submission" date="2014-09" db="EMBL/GenBank/DDBJ databases">
        <authorList>
            <person name="Bishop-Lilly K.A."/>
            <person name="Broomall S.M."/>
            <person name="Chain P.S."/>
            <person name="Chertkov O."/>
            <person name="Coyne S.R."/>
            <person name="Daligault H.E."/>
            <person name="Davenport K.W."/>
            <person name="Erkkila T."/>
            <person name="Frey K.G."/>
            <person name="Gibbons H.S."/>
            <person name="Gu W."/>
            <person name="Jaissle J."/>
            <person name="Johnson S.L."/>
            <person name="Koroleva G.I."/>
            <person name="Ladner J.T."/>
            <person name="Lo C.-C."/>
            <person name="Minogue T.D."/>
            <person name="Munk C."/>
            <person name="Palacios G.F."/>
            <person name="Redden C.L."/>
            <person name="Rosenzweig C.N."/>
            <person name="Scholz M.B."/>
            <person name="Teshima H."/>
            <person name="Xu Y."/>
        </authorList>
    </citation>
    <scope>NUCLEOTIDE SEQUENCE</scope>
    <source>
        <strain evidence="10">Mb9</strain>
    </source>
</reference>
<dbReference type="AlphaFoldDB" id="A0A089ZEQ5"/>
<dbReference type="PANTHER" id="PTHR34229">
    <property type="entry name" value="METAL TRANSPORT PROTEIN HI_1621-RELATED"/>
    <property type="match status" value="1"/>
</dbReference>
<reference evidence="8" key="1">
    <citation type="submission" date="2013-12" db="EMBL/GenBank/DDBJ databases">
        <title>The complete genome sequence of Methanobacterium sp. BRM9.</title>
        <authorList>
            <consortium name="Pastoral Greenhouse Gas Research Consortium"/>
            <person name="Kelly W.J."/>
            <person name="Leahy S.C."/>
            <person name="Perry R."/>
            <person name="Li D."/>
            <person name="Altermann E."/>
            <person name="Lambie S.C."/>
            <person name="Attwood G.T."/>
        </authorList>
    </citation>
    <scope>NUCLEOTIDE SEQUENCE [LARGE SCALE GENOMIC DNA]</scope>
    <source>
        <strain evidence="8">BRM9</strain>
    </source>
</reference>
<dbReference type="RefSeq" id="WP_023991714.1">
    <property type="nucleotide sequence ID" value="NZ_CALCVY010000002.1"/>
</dbReference>
<keyword evidence="5 7" id="KW-1133">Transmembrane helix</keyword>
<evidence type="ECO:0000313" key="9">
    <source>
        <dbReference type="EMBL" id="CEA14757.1"/>
    </source>
</evidence>
<proteinExistence type="predicted"/>
<keyword evidence="2" id="KW-0813">Transport</keyword>
<sequence length="207" mass="22631">MHLSDGLIPLWQALIYWILTIAMLAVYTYKISKTEEKDKVMVNTSILAAVTVVASSISIPSPFGVPLHLFLIPLVAILLGPLSGVVVAFTCFIIQFFLLGMGGITSLGANIVTMGIVMSFTTYYFYQFTRELDERLSIFSGTFLGIIMATVAQVLILLAAGVATLEVLLATLVPFYLFVGVIEGIINIFIILSIFKLKPEMAKVEQI</sequence>
<evidence type="ECO:0000313" key="12">
    <source>
        <dbReference type="Proteomes" id="UP000029661"/>
    </source>
</evidence>
<evidence type="ECO:0000256" key="7">
    <source>
        <dbReference type="SAM" id="Phobius"/>
    </source>
</evidence>
<organism evidence="8 12">
    <name type="scientific">Methanobacterium formicicum</name>
    <dbReference type="NCBI Taxonomy" id="2162"/>
    <lineage>
        <taxon>Archaea</taxon>
        <taxon>Methanobacteriati</taxon>
        <taxon>Methanobacteriota</taxon>
        <taxon>Methanomada group</taxon>
        <taxon>Methanobacteria</taxon>
        <taxon>Methanobacteriales</taxon>
        <taxon>Methanobacteriaceae</taxon>
        <taxon>Methanobacterium</taxon>
    </lineage>
</organism>